<proteinExistence type="predicted"/>
<dbReference type="HOGENOM" id="CLU_1822101_0_0_11"/>
<dbReference type="EMBL" id="CP001854">
    <property type="protein sequence ID" value="ADB53184.1"/>
    <property type="molecule type" value="Genomic_DNA"/>
</dbReference>
<keyword evidence="3" id="KW-1185">Reference proteome</keyword>
<name>D3FA89_CONWI</name>
<evidence type="ECO:0000313" key="3">
    <source>
        <dbReference type="Proteomes" id="UP000008229"/>
    </source>
</evidence>
<protein>
    <submittedName>
        <fullName evidence="2">Uncharacterized protein</fullName>
    </submittedName>
</protein>
<accession>D3FA89</accession>
<dbReference type="STRING" id="469383.Cwoe_4771"/>
<evidence type="ECO:0000313" key="2">
    <source>
        <dbReference type="EMBL" id="ADB53184.1"/>
    </source>
</evidence>
<organism evidence="2 3">
    <name type="scientific">Conexibacter woesei (strain DSM 14684 / CCUG 47730 / CIP 108061 / JCM 11494 / NBRC 100937 / ID131577)</name>
    <dbReference type="NCBI Taxonomy" id="469383"/>
    <lineage>
        <taxon>Bacteria</taxon>
        <taxon>Bacillati</taxon>
        <taxon>Actinomycetota</taxon>
        <taxon>Thermoleophilia</taxon>
        <taxon>Solirubrobacterales</taxon>
        <taxon>Conexibacteraceae</taxon>
        <taxon>Conexibacter</taxon>
    </lineage>
</organism>
<dbReference type="Proteomes" id="UP000008229">
    <property type="component" value="Chromosome"/>
</dbReference>
<feature type="compositionally biased region" description="Basic and acidic residues" evidence="1">
    <location>
        <begin position="79"/>
        <end position="99"/>
    </location>
</feature>
<reference evidence="2 3" key="1">
    <citation type="journal article" date="2010" name="Stand. Genomic Sci.">
        <title>Complete genome sequence of Conexibacter woesei type strain (ID131577).</title>
        <authorList>
            <person name="Pukall R."/>
            <person name="Lapidus A."/>
            <person name="Glavina Del Rio T."/>
            <person name="Copeland A."/>
            <person name="Tice H."/>
            <person name="Cheng J.-F."/>
            <person name="Lucas S."/>
            <person name="Chen F."/>
            <person name="Nolan M."/>
            <person name="Bruce D."/>
            <person name="Goodwin L."/>
            <person name="Pitluck S."/>
            <person name="Mavromatis K."/>
            <person name="Ivanova N."/>
            <person name="Ovchinnikova G."/>
            <person name="Pati A."/>
            <person name="Chen A."/>
            <person name="Palaniappan K."/>
            <person name="Land M."/>
            <person name="Hauser L."/>
            <person name="Chang Y.-J."/>
            <person name="Jeffries C.D."/>
            <person name="Chain P."/>
            <person name="Meincke L."/>
            <person name="Sims D."/>
            <person name="Brettin T."/>
            <person name="Detter J.C."/>
            <person name="Rohde M."/>
            <person name="Goeker M."/>
            <person name="Bristow J."/>
            <person name="Eisen J.A."/>
            <person name="Markowitz V."/>
            <person name="Kyrpides N.C."/>
            <person name="Klenk H.-P."/>
            <person name="Hugenholtz P."/>
        </authorList>
    </citation>
    <scope>NUCLEOTIDE SEQUENCE [LARGE SCALE GENOMIC DNA]</scope>
    <source>
        <strain evidence="3">DSM 14684 / CIP 108061 / JCM 11494 / NBRC 100937 / ID131577</strain>
    </source>
</reference>
<dbReference type="AlphaFoldDB" id="D3FA89"/>
<reference evidence="3" key="2">
    <citation type="submission" date="2010-01" db="EMBL/GenBank/DDBJ databases">
        <title>The complete genome of Conexibacter woesei DSM 14684.</title>
        <authorList>
            <consortium name="US DOE Joint Genome Institute (JGI-PGF)"/>
            <person name="Lucas S."/>
            <person name="Copeland A."/>
            <person name="Lapidus A."/>
            <person name="Glavina del Rio T."/>
            <person name="Dalin E."/>
            <person name="Tice H."/>
            <person name="Bruce D."/>
            <person name="Goodwin L."/>
            <person name="Pitluck S."/>
            <person name="Kyrpides N."/>
            <person name="Mavromatis K."/>
            <person name="Ivanova N."/>
            <person name="Mikhailova N."/>
            <person name="Chertkov O."/>
            <person name="Brettin T."/>
            <person name="Detter J.C."/>
            <person name="Han C."/>
            <person name="Larimer F."/>
            <person name="Land M."/>
            <person name="Hauser L."/>
            <person name="Markowitz V."/>
            <person name="Cheng J.-F."/>
            <person name="Hugenholtz P."/>
            <person name="Woyke T."/>
            <person name="Wu D."/>
            <person name="Pukall R."/>
            <person name="Steenblock K."/>
            <person name="Schneider S."/>
            <person name="Klenk H.-P."/>
            <person name="Eisen J.A."/>
        </authorList>
    </citation>
    <scope>NUCLEOTIDE SEQUENCE [LARGE SCALE GENOMIC DNA]</scope>
    <source>
        <strain evidence="3">DSM 14684 / CIP 108061 / JCM 11494 / NBRC 100937 / ID131577</strain>
    </source>
</reference>
<feature type="region of interest" description="Disordered" evidence="1">
    <location>
        <begin position="26"/>
        <end position="141"/>
    </location>
</feature>
<feature type="compositionally biased region" description="Low complexity" evidence="1">
    <location>
        <begin position="46"/>
        <end position="62"/>
    </location>
</feature>
<dbReference type="KEGG" id="cwo:Cwoe_4771"/>
<gene>
    <name evidence="2" type="ordered locus">Cwoe_4771</name>
</gene>
<evidence type="ECO:0000256" key="1">
    <source>
        <dbReference type="SAM" id="MobiDB-lite"/>
    </source>
</evidence>
<sequence>MGAAAVVLVALGVGFLIGQGGNEPPTVTQPAPVVNFQGGTGGGTGAPVDGATTDEGATDATGGDAGSGGRARTAGGRRAAAEDARRVLDSLRDIPKSDGGEDTGGDINRLRALPDETATPGAPPPRDDREAGGGTEAFEIG</sequence>